<dbReference type="AlphaFoldDB" id="A0A1W1IGU1"/>
<feature type="transmembrane region" description="Helical" evidence="1">
    <location>
        <begin position="56"/>
        <end position="78"/>
    </location>
</feature>
<keyword evidence="1" id="KW-1133">Transmembrane helix</keyword>
<organism evidence="2 3">
    <name type="scientific">Trichococcus pasteurii</name>
    <dbReference type="NCBI Taxonomy" id="43064"/>
    <lineage>
        <taxon>Bacteria</taxon>
        <taxon>Bacillati</taxon>
        <taxon>Bacillota</taxon>
        <taxon>Bacilli</taxon>
        <taxon>Lactobacillales</taxon>
        <taxon>Carnobacteriaceae</taxon>
        <taxon>Trichococcus</taxon>
    </lineage>
</organism>
<protein>
    <submittedName>
        <fullName evidence="2">Uncharacterized protein</fullName>
    </submittedName>
</protein>
<feature type="transmembrane region" description="Helical" evidence="1">
    <location>
        <begin position="6"/>
        <end position="23"/>
    </location>
</feature>
<evidence type="ECO:0000313" key="3">
    <source>
        <dbReference type="Proteomes" id="UP000195985"/>
    </source>
</evidence>
<accession>A0A1W1IGU1</accession>
<keyword evidence="3" id="KW-1185">Reference proteome</keyword>
<keyword evidence="1" id="KW-0812">Transmembrane</keyword>
<dbReference type="EMBL" id="FWEY01000005">
    <property type="protein sequence ID" value="SLM52235.1"/>
    <property type="molecule type" value="Genomic_DNA"/>
</dbReference>
<feature type="transmembrane region" description="Helical" evidence="1">
    <location>
        <begin position="30"/>
        <end position="50"/>
    </location>
</feature>
<proteinExistence type="predicted"/>
<evidence type="ECO:0000256" key="1">
    <source>
        <dbReference type="SAM" id="Phobius"/>
    </source>
</evidence>
<dbReference type="Proteomes" id="UP000195985">
    <property type="component" value="Unassembled WGS sequence"/>
</dbReference>
<keyword evidence="1" id="KW-0472">Membrane</keyword>
<dbReference type="STRING" id="43064.SAMN04488086_11494"/>
<name>A0A1W1IGU1_9LACT</name>
<sequence>MKKIYLFMYTAVFLLFLLYFVVIPRQALPFSNGVHLLLIFSSAAMTLGAIKQNNRISMFCGISVFALICMSWIVQIMVQHF</sequence>
<evidence type="ECO:0000313" key="2">
    <source>
        <dbReference type="EMBL" id="SLM52235.1"/>
    </source>
</evidence>
<reference evidence="3" key="1">
    <citation type="submission" date="2016-04" db="EMBL/GenBank/DDBJ databases">
        <authorList>
            <person name="Strepis N."/>
        </authorList>
    </citation>
    <scope>NUCLEOTIDE SEQUENCE [LARGE SCALE GENOMIC DNA]</scope>
</reference>
<gene>
    <name evidence="2" type="ORF">TPAS_1929</name>
</gene>